<accession>A0A2Z2MFS2</accession>
<keyword evidence="1" id="KW-0472">Membrane</keyword>
<name>A0A2Z2MFS2_9EURY</name>
<dbReference type="Gene3D" id="3.10.620.30">
    <property type="match status" value="1"/>
</dbReference>
<sequence>MVGRKYIAFLTLTLLSLLITSVVLGPALIEAPPETKSIEELLSPKLPPGNETNETGPPIEVPVSPRFVLLVTGAAHTHYLRLNVYTDYVDGRWLTRNATVVPGNTIAPPEIKVPHHSERDRITVTSFLPLSGNLFTSLYTTRVDGAGAEAVPEYNLFRTDLNVTSYSFSSISYTFEWPYLLNLTAGNMTEYLSAPNETRLAELAGSITLGSLSDYEKALRIARYLANNYRHVENATPPANTDRLSWFLFESKEGSSYDFASAFVILARLSGLPARLVEGAYIDAVPQTQVVTERDRHFWAEVYFNGAGWLTFDPLHPDPNVYVPFELKVYPPKMTVNPGSSGTVTVMFERVASGTNSTVTVEIPSLGRIALINGSGVYDITVGPFDGPGYYPVLVRASTDAGAPASLLQITAVTVPGDITVIPDQAAVGLLKGSQVTLGLPVQGATQDVRLSTTSPLVETWSWWGTPGSETGIYVRLVSPQEYPLGWHIVNMTVMSGSKVYPVHMPVFVMESTSVSVDVPNTLTAGDSLTINGTVRGIPAGGAPATGEVAVFLNDGRRNILIGHGNLSNGSFSLPVRIPGNLKPGTKSLAVYYIAPLGYPYISSTTTRVVMVKGLAKFSLPELILARPGNVTIVGRLVDGAGEPIANATVSYYLDGKPVGNTSTRTDGGFSLRLGIPGIEEHVLSLRYPGSSNYSRASIDVTVVTVSLKVPEKVTGELGKPIRISGEIIGIENASLKAYVFPGKTYTANVVNGSFDFTIEPFQTVGERTVELRHGGRILKRITVEVVSPVRIELLTSEAKGEKTARLEFRVVNSVNDPVSGIHLNVSVNGLEMRAMTNGSGIAVLEIPVPEERTNATVIVTFGGSTYYLPASGRFHVIISKKRKIPWLYIGLIAAIGLALARYRLVRRKPAEKRQEKILKIIFNNGIPLFQEGETMEISVECDGEPELYVDGKPFGKGRDFRLTLTLGDHTIEARCGELVESARARVLPSYNDAVVEYYERCFLPWAKSSGVEVDELTPREIARALTDMMYPWEPVETLTEIFEKAKYSGERVSRDEFIRFYRSVLEVIGGGCVV</sequence>
<dbReference type="OrthoDB" id="18481at2157"/>
<dbReference type="SUPFAM" id="SSF54001">
    <property type="entry name" value="Cysteine proteinases"/>
    <property type="match status" value="1"/>
</dbReference>
<keyword evidence="4" id="KW-1185">Reference proteome</keyword>
<evidence type="ECO:0000259" key="2">
    <source>
        <dbReference type="SMART" id="SM00460"/>
    </source>
</evidence>
<dbReference type="InterPro" id="IPR052901">
    <property type="entry name" value="Bact_TGase-like"/>
</dbReference>
<dbReference type="GeneID" id="33326711"/>
<dbReference type="Pfam" id="PF01841">
    <property type="entry name" value="Transglut_core"/>
    <property type="match status" value="1"/>
</dbReference>
<dbReference type="RefSeq" id="WP_088865310.1">
    <property type="nucleotide sequence ID" value="NZ_CP015101.1"/>
</dbReference>
<dbReference type="InterPro" id="IPR008969">
    <property type="entry name" value="CarboxyPept-like_regulatory"/>
</dbReference>
<dbReference type="AlphaFoldDB" id="A0A2Z2MFS2"/>
<dbReference type="InterPro" id="IPR038765">
    <property type="entry name" value="Papain-like_cys_pep_sf"/>
</dbReference>
<dbReference type="PANTHER" id="PTHR42736">
    <property type="entry name" value="PROTEIN-GLUTAMINE GAMMA-GLUTAMYLTRANSFERASE"/>
    <property type="match status" value="1"/>
</dbReference>
<gene>
    <name evidence="3" type="ORF">A3L01_08000</name>
</gene>
<evidence type="ECO:0000313" key="3">
    <source>
        <dbReference type="EMBL" id="ASJ05307.1"/>
    </source>
</evidence>
<dbReference type="KEGG" id="tbs:A3L01_08000"/>
<dbReference type="SUPFAM" id="SSF49464">
    <property type="entry name" value="Carboxypeptidase regulatory domain-like"/>
    <property type="match status" value="1"/>
</dbReference>
<protein>
    <recommendedName>
        <fullName evidence="2">Transglutaminase-like domain-containing protein</fullName>
    </recommendedName>
</protein>
<dbReference type="SMART" id="SM00460">
    <property type="entry name" value="TGc"/>
    <property type="match status" value="1"/>
</dbReference>
<keyword evidence="1" id="KW-0812">Transmembrane</keyword>
<feature type="domain" description="Transglutaminase-like" evidence="2">
    <location>
        <begin position="248"/>
        <end position="316"/>
    </location>
</feature>
<proteinExistence type="predicted"/>
<organism evidence="3 4">
    <name type="scientific">Thermococcus barossii</name>
    <dbReference type="NCBI Taxonomy" id="54077"/>
    <lineage>
        <taxon>Archaea</taxon>
        <taxon>Methanobacteriati</taxon>
        <taxon>Methanobacteriota</taxon>
        <taxon>Thermococci</taxon>
        <taxon>Thermococcales</taxon>
        <taxon>Thermococcaceae</taxon>
        <taxon>Thermococcus</taxon>
    </lineage>
</organism>
<dbReference type="InterPro" id="IPR002931">
    <property type="entry name" value="Transglutaminase-like"/>
</dbReference>
<reference evidence="3 4" key="1">
    <citation type="submission" date="2016-04" db="EMBL/GenBank/DDBJ databases">
        <title>Complete genome sequence of Thermococcus barossii type strain SHCK-94.</title>
        <authorList>
            <person name="Oger P.M."/>
        </authorList>
    </citation>
    <scope>NUCLEOTIDE SEQUENCE [LARGE SCALE GENOMIC DNA]</scope>
    <source>
        <strain evidence="3 4">SHCK-94</strain>
    </source>
</reference>
<feature type="transmembrane region" description="Helical" evidence="1">
    <location>
        <begin position="887"/>
        <end position="905"/>
    </location>
</feature>
<dbReference type="Proteomes" id="UP000250272">
    <property type="component" value="Chromosome"/>
</dbReference>
<evidence type="ECO:0000313" key="4">
    <source>
        <dbReference type="Proteomes" id="UP000250272"/>
    </source>
</evidence>
<keyword evidence="1" id="KW-1133">Transmembrane helix</keyword>
<dbReference type="PANTHER" id="PTHR42736:SF1">
    <property type="entry name" value="PROTEIN-GLUTAMINE GAMMA-GLUTAMYLTRANSFERASE"/>
    <property type="match status" value="1"/>
</dbReference>
<dbReference type="EMBL" id="CP015101">
    <property type="protein sequence ID" value="ASJ05307.1"/>
    <property type="molecule type" value="Genomic_DNA"/>
</dbReference>
<evidence type="ECO:0000256" key="1">
    <source>
        <dbReference type="SAM" id="Phobius"/>
    </source>
</evidence>